<feature type="transmembrane region" description="Helical" evidence="7">
    <location>
        <begin position="201"/>
        <end position="220"/>
    </location>
</feature>
<feature type="transmembrane region" description="Helical" evidence="7">
    <location>
        <begin position="232"/>
        <end position="248"/>
    </location>
</feature>
<feature type="transmembrane region" description="Helical" evidence="7">
    <location>
        <begin position="104"/>
        <end position="125"/>
    </location>
</feature>
<name>A0A438MTD8_EXOME</name>
<feature type="transmembrane region" description="Helical" evidence="7">
    <location>
        <begin position="482"/>
        <end position="501"/>
    </location>
</feature>
<dbReference type="GO" id="GO:0016020">
    <property type="term" value="C:membrane"/>
    <property type="evidence" value="ECO:0007669"/>
    <property type="project" value="UniProtKB-SubCell"/>
</dbReference>
<dbReference type="PROSITE" id="PS50850">
    <property type="entry name" value="MFS"/>
    <property type="match status" value="1"/>
</dbReference>
<dbReference type="SUPFAM" id="SSF103473">
    <property type="entry name" value="MFS general substrate transporter"/>
    <property type="match status" value="1"/>
</dbReference>
<organism evidence="9 10">
    <name type="scientific">Exophiala mesophila</name>
    <name type="common">Black yeast-like fungus</name>
    <dbReference type="NCBI Taxonomy" id="212818"/>
    <lineage>
        <taxon>Eukaryota</taxon>
        <taxon>Fungi</taxon>
        <taxon>Dikarya</taxon>
        <taxon>Ascomycota</taxon>
        <taxon>Pezizomycotina</taxon>
        <taxon>Eurotiomycetes</taxon>
        <taxon>Chaetothyriomycetidae</taxon>
        <taxon>Chaetothyriales</taxon>
        <taxon>Herpotrichiellaceae</taxon>
        <taxon>Exophiala</taxon>
    </lineage>
</organism>
<accession>A0A438MTD8</accession>
<dbReference type="PANTHER" id="PTHR48022">
    <property type="entry name" value="PLASTIDIC GLUCOSE TRANSPORTER 4"/>
    <property type="match status" value="1"/>
</dbReference>
<feature type="transmembrane region" description="Helical" evidence="7">
    <location>
        <begin position="317"/>
        <end position="335"/>
    </location>
</feature>
<dbReference type="InterPro" id="IPR036259">
    <property type="entry name" value="MFS_trans_sf"/>
</dbReference>
<evidence type="ECO:0000256" key="2">
    <source>
        <dbReference type="ARBA" id="ARBA00010992"/>
    </source>
</evidence>
<evidence type="ECO:0000256" key="3">
    <source>
        <dbReference type="ARBA" id="ARBA00022692"/>
    </source>
</evidence>
<dbReference type="Proteomes" id="UP000288859">
    <property type="component" value="Unassembled WGS sequence"/>
</dbReference>
<evidence type="ECO:0000313" key="9">
    <source>
        <dbReference type="EMBL" id="RVX66334.1"/>
    </source>
</evidence>
<dbReference type="InterPro" id="IPR020846">
    <property type="entry name" value="MFS_dom"/>
</dbReference>
<dbReference type="PANTHER" id="PTHR48022:SF11">
    <property type="entry name" value="MONOSACCHARIDE TRANSPORTER (HXT8), PUTATIVE (AFU_ORTHOLOGUE AFUA_2G08120)-RELATED"/>
    <property type="match status" value="1"/>
</dbReference>
<feature type="transmembrane region" description="Helical" evidence="7">
    <location>
        <begin position="382"/>
        <end position="401"/>
    </location>
</feature>
<sequence length="567" mass="62800">MPVFVQKELTAKRAEGQFNTFRSSPQQNLSGAGDTIVSRRRKIGIMFRKKEEKERAHYGPYLVFVCMFAALGSVSFGYSAAVIGTTLGQPSFISYMGLDTAPNAASLIGAMNGLFFAGGVFGSALHGWLSHRYGRKMSIAVGCILIIVSGACLTGAVNISMFIAFRFFNGLGAFQLLAGVPLYIAEIVSPKHRGVLSDIHAVGLNVGYAGSGYIGLGFFFTDFAQAWRPPMGIQMAPPLILVLGLYWIPESPRWLLAQGRAEEAWAIVARLHRSRSDTTTEFAEREFYQMKVQIDFESRMDTSYTEIFRRPSFRKRAIMTIFLTFVVTSSGVLVINNYGALLYSSLGYDARDTLLLQTGWTATALVFNAVAMLFVDRVRRNWLISIGFFMLMCVQICNTALQKHFLGSTNKGGLGAAAAMLYLYIIFFSLFLDGPLYFYVAEIWPTHLRAKGYALGMGALSLANMIWLLAAPTAFVTIGWTFYIFFICFSALGCIVSLTWFPNTLHKPLEEIATLFGDHDLVKVYQEQIAAEQLGPHGHTENSLKEKSQTDEEEHIEAVKAETARVS</sequence>
<evidence type="ECO:0000259" key="8">
    <source>
        <dbReference type="PROSITE" id="PS50850"/>
    </source>
</evidence>
<dbReference type="InterPro" id="IPR050360">
    <property type="entry name" value="MFS_Sugar_Transporters"/>
</dbReference>
<feature type="domain" description="Major facilitator superfamily (MFS) profile" evidence="8">
    <location>
        <begin position="65"/>
        <end position="505"/>
    </location>
</feature>
<feature type="region of interest" description="Disordered" evidence="6">
    <location>
        <begin position="535"/>
        <end position="567"/>
    </location>
</feature>
<dbReference type="InterPro" id="IPR005828">
    <property type="entry name" value="MFS_sugar_transport-like"/>
</dbReference>
<keyword evidence="3 7" id="KW-0812">Transmembrane</keyword>
<dbReference type="OrthoDB" id="6612291at2759"/>
<evidence type="ECO:0000256" key="5">
    <source>
        <dbReference type="ARBA" id="ARBA00023136"/>
    </source>
</evidence>
<comment type="similarity">
    <text evidence="2">Belongs to the major facilitator superfamily. Sugar transporter (TC 2.A.1.1) family.</text>
</comment>
<feature type="transmembrane region" description="Helical" evidence="7">
    <location>
        <begin position="452"/>
        <end position="470"/>
    </location>
</feature>
<dbReference type="EMBL" id="NAJM01000064">
    <property type="protein sequence ID" value="RVX66334.1"/>
    <property type="molecule type" value="Genomic_DNA"/>
</dbReference>
<evidence type="ECO:0000313" key="10">
    <source>
        <dbReference type="Proteomes" id="UP000288859"/>
    </source>
</evidence>
<dbReference type="Pfam" id="PF00083">
    <property type="entry name" value="Sugar_tr"/>
    <property type="match status" value="1"/>
</dbReference>
<proteinExistence type="inferred from homology"/>
<dbReference type="VEuPathDB" id="FungiDB:PV10_08988"/>
<feature type="transmembrane region" description="Helical" evidence="7">
    <location>
        <begin position="355"/>
        <end position="375"/>
    </location>
</feature>
<dbReference type="GO" id="GO:0005351">
    <property type="term" value="F:carbohydrate:proton symporter activity"/>
    <property type="evidence" value="ECO:0007669"/>
    <property type="project" value="TreeGrafter"/>
</dbReference>
<evidence type="ECO:0000256" key="6">
    <source>
        <dbReference type="SAM" id="MobiDB-lite"/>
    </source>
</evidence>
<feature type="transmembrane region" description="Helical" evidence="7">
    <location>
        <begin position="421"/>
        <end position="440"/>
    </location>
</feature>
<feature type="compositionally biased region" description="Basic and acidic residues" evidence="6">
    <location>
        <begin position="538"/>
        <end position="567"/>
    </location>
</feature>
<evidence type="ECO:0000256" key="1">
    <source>
        <dbReference type="ARBA" id="ARBA00004141"/>
    </source>
</evidence>
<reference evidence="9 10" key="1">
    <citation type="submission" date="2017-03" db="EMBL/GenBank/DDBJ databases">
        <title>Genomes of endolithic fungi from Antarctica.</title>
        <authorList>
            <person name="Coleine C."/>
            <person name="Masonjones S."/>
            <person name="Stajich J.E."/>
        </authorList>
    </citation>
    <scope>NUCLEOTIDE SEQUENCE [LARGE SCALE GENOMIC DNA]</scope>
    <source>
        <strain evidence="9 10">CCFEE 6314</strain>
    </source>
</reference>
<dbReference type="AlphaFoldDB" id="A0A438MTD8"/>
<feature type="transmembrane region" description="Helical" evidence="7">
    <location>
        <begin position="171"/>
        <end position="189"/>
    </location>
</feature>
<feature type="transmembrane region" description="Helical" evidence="7">
    <location>
        <begin position="137"/>
        <end position="165"/>
    </location>
</feature>
<feature type="transmembrane region" description="Helical" evidence="7">
    <location>
        <begin position="58"/>
        <end position="84"/>
    </location>
</feature>
<keyword evidence="4 7" id="KW-1133">Transmembrane helix</keyword>
<keyword evidence="5 7" id="KW-0472">Membrane</keyword>
<protein>
    <recommendedName>
        <fullName evidence="8">Major facilitator superfamily (MFS) profile domain-containing protein</fullName>
    </recommendedName>
</protein>
<comment type="subcellular location">
    <subcellularLocation>
        <location evidence="1">Membrane</location>
        <topology evidence="1">Multi-pass membrane protein</topology>
    </subcellularLocation>
</comment>
<evidence type="ECO:0000256" key="7">
    <source>
        <dbReference type="SAM" id="Phobius"/>
    </source>
</evidence>
<dbReference type="Gene3D" id="1.20.1250.20">
    <property type="entry name" value="MFS general substrate transporter like domains"/>
    <property type="match status" value="1"/>
</dbReference>
<gene>
    <name evidence="9" type="ORF">B0A52_09765</name>
</gene>
<evidence type="ECO:0000256" key="4">
    <source>
        <dbReference type="ARBA" id="ARBA00022989"/>
    </source>
</evidence>
<comment type="caution">
    <text evidence="9">The sequence shown here is derived from an EMBL/GenBank/DDBJ whole genome shotgun (WGS) entry which is preliminary data.</text>
</comment>